<proteinExistence type="predicted"/>
<feature type="transmembrane region" description="Helical" evidence="1">
    <location>
        <begin position="80"/>
        <end position="102"/>
    </location>
</feature>
<keyword evidence="3" id="KW-1185">Reference proteome</keyword>
<gene>
    <name evidence="2" type="ORF">GARC_3097</name>
</gene>
<dbReference type="Proteomes" id="UP000006327">
    <property type="component" value="Unassembled WGS sequence"/>
</dbReference>
<dbReference type="STRING" id="493475.GARC_3097"/>
<keyword evidence="1" id="KW-0812">Transmembrane</keyword>
<keyword evidence="1" id="KW-1133">Transmembrane helix</keyword>
<evidence type="ECO:0000256" key="1">
    <source>
        <dbReference type="SAM" id="Phobius"/>
    </source>
</evidence>
<evidence type="ECO:0000313" key="3">
    <source>
        <dbReference type="Proteomes" id="UP000006327"/>
    </source>
</evidence>
<comment type="caution">
    <text evidence="2">The sequence shown here is derived from an EMBL/GenBank/DDBJ whole genome shotgun (WGS) entry which is preliminary data.</text>
</comment>
<protein>
    <submittedName>
        <fullName evidence="2">Uncharacterized protein</fullName>
    </submittedName>
</protein>
<evidence type="ECO:0000313" key="2">
    <source>
        <dbReference type="EMBL" id="GAC20060.1"/>
    </source>
</evidence>
<dbReference type="EMBL" id="BAEO01000044">
    <property type="protein sequence ID" value="GAC20060.1"/>
    <property type="molecule type" value="Genomic_DNA"/>
</dbReference>
<name>K6Z9D3_9ALTE</name>
<dbReference type="AlphaFoldDB" id="K6Z9D3"/>
<keyword evidence="1" id="KW-0472">Membrane</keyword>
<dbReference type="OrthoDB" id="6388886at2"/>
<sequence>MFKNIILAILIAIVLTYCLGHLASQWLDLHLSFAEYDFEPIASILAVTGLVVILVVVGFIIAFSIFAAIAFVVVAVGIGLFVAGLSVFWPVILFTLVIFLLVKDKQTAAY</sequence>
<reference evidence="2 3" key="1">
    <citation type="journal article" date="2017" name="Antonie Van Leeuwenhoek">
        <title>Rhizobium rhizosphaerae sp. nov., a novel species isolated from rice rhizosphere.</title>
        <authorList>
            <person name="Zhao J.J."/>
            <person name="Zhang J."/>
            <person name="Zhang R.J."/>
            <person name="Zhang C.W."/>
            <person name="Yin H.Q."/>
            <person name="Zhang X.X."/>
        </authorList>
    </citation>
    <scope>NUCLEOTIDE SEQUENCE [LARGE SCALE GENOMIC DNA]</scope>
    <source>
        <strain evidence="2 3">BSs20135</strain>
    </source>
</reference>
<dbReference type="RefSeq" id="WP_007621603.1">
    <property type="nucleotide sequence ID" value="NZ_BAEO01000044.1"/>
</dbReference>
<organism evidence="2 3">
    <name type="scientific">Paraglaciecola arctica BSs20135</name>
    <dbReference type="NCBI Taxonomy" id="493475"/>
    <lineage>
        <taxon>Bacteria</taxon>
        <taxon>Pseudomonadati</taxon>
        <taxon>Pseudomonadota</taxon>
        <taxon>Gammaproteobacteria</taxon>
        <taxon>Alteromonadales</taxon>
        <taxon>Alteromonadaceae</taxon>
        <taxon>Paraglaciecola</taxon>
    </lineage>
</organism>
<dbReference type="eggNOG" id="ENOG5033GQ3">
    <property type="taxonomic scope" value="Bacteria"/>
</dbReference>
<feature type="transmembrane region" description="Helical" evidence="1">
    <location>
        <begin position="44"/>
        <end position="73"/>
    </location>
</feature>
<accession>K6Z9D3</accession>